<accession>A0ABS3NL01</accession>
<evidence type="ECO:0000259" key="6">
    <source>
        <dbReference type="Pfam" id="PF09864"/>
    </source>
</evidence>
<keyword evidence="2" id="KW-0472">Membrane</keyword>
<dbReference type="Proteomes" id="UP000664554">
    <property type="component" value="Unassembled WGS sequence"/>
</dbReference>
<evidence type="ECO:0000313" key="7">
    <source>
        <dbReference type="EMBL" id="MBO1530094.1"/>
    </source>
</evidence>
<keyword evidence="1 5" id="KW-0732">Signal</keyword>
<proteinExistence type="predicted"/>
<dbReference type="EMBL" id="JAGBKM010000003">
    <property type="protein sequence ID" value="MBO1530094.1"/>
    <property type="molecule type" value="Genomic_DNA"/>
</dbReference>
<keyword evidence="8" id="KW-1185">Reference proteome</keyword>
<keyword evidence="4" id="KW-0449">Lipoprotein</keyword>
<dbReference type="Pfam" id="PF09864">
    <property type="entry name" value="MliC"/>
    <property type="match status" value="1"/>
</dbReference>
<sequence length="124" mass="13146">MKKLLAVAPFSILLAACATNAPTTTTAPTTETQQVVHSLTCEDDGMITATYAANGQAAKLNVTLPKVGLNNADIMMEQAVSASGARYVNNVNPKTTYDWHTKSDFGVMTITADNGQTYSVNCEL</sequence>
<reference evidence="7 8" key="1">
    <citation type="submission" date="2021-03" db="EMBL/GenBank/DDBJ databases">
        <authorList>
            <person name="Shang D.-D."/>
            <person name="Du Z.-J."/>
            <person name="Chen G.-J."/>
        </authorList>
    </citation>
    <scope>NUCLEOTIDE SEQUENCE [LARGE SCALE GENOMIC DNA]</scope>
    <source>
        <strain evidence="7 8">F1192</strain>
    </source>
</reference>
<evidence type="ECO:0000256" key="5">
    <source>
        <dbReference type="SAM" id="SignalP"/>
    </source>
</evidence>
<evidence type="ECO:0000256" key="3">
    <source>
        <dbReference type="ARBA" id="ARBA00023139"/>
    </source>
</evidence>
<protein>
    <submittedName>
        <fullName evidence="7">MliC family protein</fullName>
    </submittedName>
</protein>
<comment type="caution">
    <text evidence="7">The sequence shown here is derived from an EMBL/GenBank/DDBJ whole genome shotgun (WGS) entry which is preliminary data.</text>
</comment>
<organism evidence="7 8">
    <name type="scientific">Psychrobacter coccoides</name>
    <dbReference type="NCBI Taxonomy" id="2818440"/>
    <lineage>
        <taxon>Bacteria</taxon>
        <taxon>Pseudomonadati</taxon>
        <taxon>Pseudomonadota</taxon>
        <taxon>Gammaproteobacteria</taxon>
        <taxon>Moraxellales</taxon>
        <taxon>Moraxellaceae</taxon>
        <taxon>Psychrobacter</taxon>
    </lineage>
</organism>
<dbReference type="Gene3D" id="2.40.128.200">
    <property type="match status" value="1"/>
</dbReference>
<feature type="chain" id="PRO_5045559136" evidence="5">
    <location>
        <begin position="22"/>
        <end position="124"/>
    </location>
</feature>
<evidence type="ECO:0000313" key="8">
    <source>
        <dbReference type="Proteomes" id="UP000664554"/>
    </source>
</evidence>
<evidence type="ECO:0000256" key="2">
    <source>
        <dbReference type="ARBA" id="ARBA00023136"/>
    </source>
</evidence>
<evidence type="ECO:0000256" key="4">
    <source>
        <dbReference type="ARBA" id="ARBA00023288"/>
    </source>
</evidence>
<name>A0ABS3NL01_9GAMM</name>
<evidence type="ECO:0000256" key="1">
    <source>
        <dbReference type="ARBA" id="ARBA00022729"/>
    </source>
</evidence>
<dbReference type="InterPro" id="IPR018660">
    <property type="entry name" value="MliC"/>
</dbReference>
<keyword evidence="3" id="KW-0564">Palmitate</keyword>
<feature type="domain" description="C-type lysozyme inhibitor" evidence="6">
    <location>
        <begin position="40"/>
        <end position="114"/>
    </location>
</feature>
<dbReference type="PROSITE" id="PS51257">
    <property type="entry name" value="PROKAR_LIPOPROTEIN"/>
    <property type="match status" value="1"/>
</dbReference>
<dbReference type="InterPro" id="IPR036328">
    <property type="entry name" value="MliC_sf"/>
</dbReference>
<dbReference type="SUPFAM" id="SSF141488">
    <property type="entry name" value="YdhA-like"/>
    <property type="match status" value="1"/>
</dbReference>
<dbReference type="RefSeq" id="WP_207989525.1">
    <property type="nucleotide sequence ID" value="NZ_JAGBKM010000003.1"/>
</dbReference>
<feature type="signal peptide" evidence="5">
    <location>
        <begin position="1"/>
        <end position="21"/>
    </location>
</feature>
<gene>
    <name evidence="7" type="ORF">J3492_02565</name>
</gene>